<dbReference type="EMBL" id="CAAALY010131268">
    <property type="protein sequence ID" value="VEL32186.1"/>
    <property type="molecule type" value="Genomic_DNA"/>
</dbReference>
<accession>A0A3S5CS77</accession>
<name>A0A3S5CS77_9PLAT</name>
<proteinExistence type="predicted"/>
<dbReference type="AlphaFoldDB" id="A0A3S5CS77"/>
<organism evidence="1 2">
    <name type="scientific">Protopolystoma xenopodis</name>
    <dbReference type="NCBI Taxonomy" id="117903"/>
    <lineage>
        <taxon>Eukaryota</taxon>
        <taxon>Metazoa</taxon>
        <taxon>Spiralia</taxon>
        <taxon>Lophotrochozoa</taxon>
        <taxon>Platyhelminthes</taxon>
        <taxon>Monogenea</taxon>
        <taxon>Polyopisthocotylea</taxon>
        <taxon>Polystomatidea</taxon>
        <taxon>Polystomatidae</taxon>
        <taxon>Protopolystoma</taxon>
    </lineage>
</organism>
<dbReference type="Proteomes" id="UP000784294">
    <property type="component" value="Unassembled WGS sequence"/>
</dbReference>
<sequence>MVTTVGTDKASNSRPSSLVTDLHVTGSQMRQQANFTSTTSSLTNVLPLISQQTIDARVIKLVADDSITQMAQPTSLASVSVLAGGSSHAASSSRLHSKQQSFGDFEFAVGPSGFVSNSANMNLDSQLDSRSKGLLRI</sequence>
<reference evidence="1" key="1">
    <citation type="submission" date="2018-11" db="EMBL/GenBank/DDBJ databases">
        <authorList>
            <consortium name="Pathogen Informatics"/>
        </authorList>
    </citation>
    <scope>NUCLEOTIDE SEQUENCE</scope>
</reference>
<keyword evidence="2" id="KW-1185">Reference proteome</keyword>
<evidence type="ECO:0000313" key="2">
    <source>
        <dbReference type="Proteomes" id="UP000784294"/>
    </source>
</evidence>
<evidence type="ECO:0000313" key="1">
    <source>
        <dbReference type="EMBL" id="VEL32186.1"/>
    </source>
</evidence>
<gene>
    <name evidence="1" type="ORF">PXEA_LOCUS25626</name>
</gene>
<comment type="caution">
    <text evidence="1">The sequence shown here is derived from an EMBL/GenBank/DDBJ whole genome shotgun (WGS) entry which is preliminary data.</text>
</comment>
<protein>
    <submittedName>
        <fullName evidence="1">Uncharacterized protein</fullName>
    </submittedName>
</protein>